<dbReference type="AlphaFoldDB" id="A0A5B7BSE1"/>
<dbReference type="Gene3D" id="3.40.50.300">
    <property type="entry name" value="P-loop containing nucleotide triphosphate hydrolases"/>
    <property type="match status" value="1"/>
</dbReference>
<keyword evidence="3" id="KW-0677">Repeat</keyword>
<dbReference type="InterPro" id="IPR032675">
    <property type="entry name" value="LRR_dom_sf"/>
</dbReference>
<dbReference type="PANTHER" id="PTHR23155">
    <property type="entry name" value="DISEASE RESISTANCE PROTEIN RP"/>
    <property type="match status" value="1"/>
</dbReference>
<dbReference type="InterPro" id="IPR055414">
    <property type="entry name" value="LRR_R13L4/SHOC2-like"/>
</dbReference>
<dbReference type="FunFam" id="1.10.10.10:FF:000322">
    <property type="entry name" value="Probable disease resistance protein At1g63360"/>
    <property type="match status" value="1"/>
</dbReference>
<dbReference type="InterPro" id="IPR027417">
    <property type="entry name" value="P-loop_NTPase"/>
</dbReference>
<dbReference type="Pfam" id="PF23559">
    <property type="entry name" value="WHD_DRP"/>
    <property type="match status" value="1"/>
</dbReference>
<accession>A0A5B7BSE1</accession>
<dbReference type="SUPFAM" id="SSF52540">
    <property type="entry name" value="P-loop containing nucleoside triphosphate hydrolases"/>
    <property type="match status" value="1"/>
</dbReference>
<feature type="domain" description="NB-ARC" evidence="7">
    <location>
        <begin position="167"/>
        <end position="332"/>
    </location>
</feature>
<organism evidence="11">
    <name type="scientific">Davidia involucrata</name>
    <name type="common">Dove tree</name>
    <dbReference type="NCBI Taxonomy" id="16924"/>
    <lineage>
        <taxon>Eukaryota</taxon>
        <taxon>Viridiplantae</taxon>
        <taxon>Streptophyta</taxon>
        <taxon>Embryophyta</taxon>
        <taxon>Tracheophyta</taxon>
        <taxon>Spermatophyta</taxon>
        <taxon>Magnoliopsida</taxon>
        <taxon>eudicotyledons</taxon>
        <taxon>Gunneridae</taxon>
        <taxon>Pentapetalae</taxon>
        <taxon>asterids</taxon>
        <taxon>Cornales</taxon>
        <taxon>Nyssaceae</taxon>
        <taxon>Davidia</taxon>
    </lineage>
</organism>
<dbReference type="InterPro" id="IPR058922">
    <property type="entry name" value="WHD_DRP"/>
</dbReference>
<keyword evidence="4" id="KW-0547">Nucleotide-binding</keyword>
<dbReference type="InterPro" id="IPR038005">
    <property type="entry name" value="RX-like_CC"/>
</dbReference>
<dbReference type="GO" id="GO:0005524">
    <property type="term" value="F:ATP binding"/>
    <property type="evidence" value="ECO:0007669"/>
    <property type="project" value="UniProtKB-KW"/>
</dbReference>
<evidence type="ECO:0000256" key="5">
    <source>
        <dbReference type="ARBA" id="ARBA00022821"/>
    </source>
</evidence>
<comment type="similarity">
    <text evidence="1">Belongs to the disease resistance NB-LRR family.</text>
</comment>
<dbReference type="Gene3D" id="1.10.10.10">
    <property type="entry name" value="Winged helix-like DNA-binding domain superfamily/Winged helix DNA-binding domain"/>
    <property type="match status" value="1"/>
</dbReference>
<evidence type="ECO:0000256" key="4">
    <source>
        <dbReference type="ARBA" id="ARBA00022741"/>
    </source>
</evidence>
<gene>
    <name evidence="11" type="ORF">Din_041341</name>
</gene>
<dbReference type="FunFam" id="3.40.50.300:FF:001091">
    <property type="entry name" value="Probable disease resistance protein At1g61300"/>
    <property type="match status" value="1"/>
</dbReference>
<dbReference type="SUPFAM" id="SSF52058">
    <property type="entry name" value="L domain-like"/>
    <property type="match status" value="1"/>
</dbReference>
<dbReference type="InterPro" id="IPR036388">
    <property type="entry name" value="WH-like_DNA-bd_sf"/>
</dbReference>
<evidence type="ECO:0000256" key="6">
    <source>
        <dbReference type="ARBA" id="ARBA00022840"/>
    </source>
</evidence>
<name>A0A5B7BSE1_DAVIN</name>
<evidence type="ECO:0000256" key="1">
    <source>
        <dbReference type="ARBA" id="ARBA00008894"/>
    </source>
</evidence>
<feature type="domain" description="Disease resistance R13L4/SHOC-2-like LRR" evidence="10">
    <location>
        <begin position="553"/>
        <end position="834"/>
    </location>
</feature>
<protein>
    <submittedName>
        <fullName evidence="11">Putative disease resistance RPP13-like protein 3</fullName>
    </submittedName>
</protein>
<dbReference type="InterPro" id="IPR042197">
    <property type="entry name" value="Apaf_helical"/>
</dbReference>
<dbReference type="EMBL" id="GHES01041341">
    <property type="protein sequence ID" value="MPA71900.1"/>
    <property type="molecule type" value="Transcribed_RNA"/>
</dbReference>
<keyword evidence="2" id="KW-0433">Leucine-rich repeat</keyword>
<keyword evidence="6" id="KW-0067">ATP-binding</keyword>
<evidence type="ECO:0000259" key="7">
    <source>
        <dbReference type="Pfam" id="PF00931"/>
    </source>
</evidence>
<evidence type="ECO:0000256" key="3">
    <source>
        <dbReference type="ARBA" id="ARBA00022737"/>
    </source>
</evidence>
<dbReference type="Gene3D" id="1.10.8.430">
    <property type="entry name" value="Helical domain of apoptotic protease-activating factors"/>
    <property type="match status" value="1"/>
</dbReference>
<evidence type="ECO:0000259" key="10">
    <source>
        <dbReference type="Pfam" id="PF23598"/>
    </source>
</evidence>
<dbReference type="PRINTS" id="PR00364">
    <property type="entry name" value="DISEASERSIST"/>
</dbReference>
<dbReference type="Pfam" id="PF00931">
    <property type="entry name" value="NB-ARC"/>
    <property type="match status" value="1"/>
</dbReference>
<dbReference type="PANTHER" id="PTHR23155:SF1193">
    <property type="entry name" value="DISEASE RESISTANCE PROTEIN RPP13-RELATED"/>
    <property type="match status" value="1"/>
</dbReference>
<dbReference type="InterPro" id="IPR044974">
    <property type="entry name" value="Disease_R_plants"/>
</dbReference>
<dbReference type="GO" id="GO:0098542">
    <property type="term" value="P:defense response to other organism"/>
    <property type="evidence" value="ECO:0007669"/>
    <property type="project" value="TreeGrafter"/>
</dbReference>
<dbReference type="CDD" id="cd14798">
    <property type="entry name" value="RX-CC_like"/>
    <property type="match status" value="1"/>
</dbReference>
<keyword evidence="5" id="KW-0611">Plant defense</keyword>
<dbReference type="Gene3D" id="1.20.5.4130">
    <property type="match status" value="1"/>
</dbReference>
<dbReference type="InterPro" id="IPR041118">
    <property type="entry name" value="Rx_N"/>
</dbReference>
<evidence type="ECO:0000259" key="9">
    <source>
        <dbReference type="Pfam" id="PF23559"/>
    </source>
</evidence>
<dbReference type="Pfam" id="PF23598">
    <property type="entry name" value="LRR_14"/>
    <property type="match status" value="1"/>
</dbReference>
<dbReference type="Gene3D" id="3.80.10.10">
    <property type="entry name" value="Ribonuclease Inhibitor"/>
    <property type="match status" value="1"/>
</dbReference>
<reference evidence="11" key="1">
    <citation type="submission" date="2019-08" db="EMBL/GenBank/DDBJ databases">
        <title>Reference gene set and small RNA set construction with multiple tissues from Davidia involucrata Baill.</title>
        <authorList>
            <person name="Yang H."/>
            <person name="Zhou C."/>
            <person name="Li G."/>
            <person name="Wang J."/>
            <person name="Gao P."/>
            <person name="Wang M."/>
            <person name="Wang R."/>
            <person name="Zhao Y."/>
        </authorList>
    </citation>
    <scope>NUCLEOTIDE SEQUENCE</scope>
    <source>
        <tissue evidence="11">Mixed with DoveR01_LX</tissue>
    </source>
</reference>
<sequence length="869" mass="99601">MADAVVGFLLQNLTSLLSQEVDLLFGVEDEVRSLSDALGLTHSYLRTFEGEHYEEDIINEYFSQIRDLVHEAEDVIDTYVANVIKQRGENFLGKMISIAVQLMTRRRVAENIIAINRRFNLLYENRDKLQINLPRELPSEDYGLKSGRRVPIEETDVVGLDSEAKLITERLIGGRNELDIVTIVGMGGIGKTTLARKVYNDPIVINRFEVRAWVCVSQQRSLTELLKTVIKGVMVLTDEMKGMGDEELVVILCNCLRSNKFLIVLDDVWKTELWEESRQIFAHNMHGSRIIVTTRITEVALQVNHRIPPHNMRFLTKEESWELLSKKVFPEPERQCPLDLEKLGQQIAEKCRGLPLAVVVLAGVLLKKEKTIRFWTTVSTRPFRAEPENLCLEILALSYNHLPHRLRPCFLYFGLFPEDFEIEARRLIRLWIAEGFIQERDGVVAEDVAEEYLDDLIDRNLIQVAKKKFDGGIKSCRIHDLLRDLCISKAQLGKFLQFRRHLNSMSPVNSRRLGIHFNPLKYTCCYPSASGIRSLLSFGLDEGKLSLKNWNSLYKCFKLLRVLDLWAVDVNTIPSEIDRFICLRYLRLKSPTARTLPTSICNLWNLQSLEVIAPCIERPHLNLWKMPQLRHLYFNGQAVLREPTKNRPAALNNLQTLSSISPDSCTAGVFSNMPNLVKLGVYGDLEKHKELLFRNLTSLSCLKNLKLERDRQYEENMTSLPCRLEFPPKLTKITLSETQLLVDPMEKLGQLHNLQVLTLKNGAYRGSQLYCPPHSFPKLRVLELVNLGISKWEISSDSMQSLTSVFINRCGSLTSLPSSLLQELSSLQELELWWPNAAVAESAKGIENHMGKERLKLRIYHAEDRDDGE</sequence>
<feature type="domain" description="Disease resistance N-terminal" evidence="8">
    <location>
        <begin position="5"/>
        <end position="89"/>
    </location>
</feature>
<dbReference type="InterPro" id="IPR002182">
    <property type="entry name" value="NB-ARC"/>
</dbReference>
<proteinExistence type="inferred from homology"/>
<feature type="domain" description="Disease resistance protein winged helix" evidence="9">
    <location>
        <begin position="415"/>
        <end position="486"/>
    </location>
</feature>
<evidence type="ECO:0000256" key="2">
    <source>
        <dbReference type="ARBA" id="ARBA00022614"/>
    </source>
</evidence>
<evidence type="ECO:0000259" key="8">
    <source>
        <dbReference type="Pfam" id="PF18052"/>
    </source>
</evidence>
<dbReference type="GO" id="GO:0043531">
    <property type="term" value="F:ADP binding"/>
    <property type="evidence" value="ECO:0007669"/>
    <property type="project" value="InterPro"/>
</dbReference>
<dbReference type="GO" id="GO:0051607">
    <property type="term" value="P:defense response to virus"/>
    <property type="evidence" value="ECO:0007669"/>
    <property type="project" value="UniProtKB-ARBA"/>
</dbReference>
<evidence type="ECO:0000313" key="11">
    <source>
        <dbReference type="EMBL" id="MPA71900.1"/>
    </source>
</evidence>
<dbReference type="Pfam" id="PF18052">
    <property type="entry name" value="Rx_N"/>
    <property type="match status" value="1"/>
</dbReference>